<accession>A0A1D5VV03</accession>
<dbReference type="Gramene" id="TraesSTA3B03G01549230.1">
    <property type="protein sequence ID" value="TraesSTA3B03G01549230.1.CDS1"/>
    <property type="gene ID" value="TraesSTA3B03G01549230"/>
</dbReference>
<dbReference type="Gramene" id="TraesSYM3B03G01579830.1">
    <property type="protein sequence ID" value="TraesSYM3B03G01579830.1.CDS1"/>
    <property type="gene ID" value="TraesSYM3B03G01579830"/>
</dbReference>
<dbReference type="Proteomes" id="UP000019116">
    <property type="component" value="Chromosome 3B"/>
</dbReference>
<dbReference type="AlphaFoldDB" id="A0A1D5VV03"/>
<dbReference type="Gramene" id="TraesCS3B02G065500.1">
    <property type="protein sequence ID" value="TraesCS3B02G065500.1.cds1"/>
    <property type="gene ID" value="TraesCS3B02G065500"/>
</dbReference>
<evidence type="ECO:0000256" key="1">
    <source>
        <dbReference type="SAM" id="MobiDB-lite"/>
    </source>
</evidence>
<dbReference type="Gramene" id="TraesCS3B03G0147600.1">
    <property type="protein sequence ID" value="TraesCS3B03G0147600.1.CDS1"/>
    <property type="gene ID" value="TraesCS3B03G0147600"/>
</dbReference>
<evidence type="ECO:0000256" key="2">
    <source>
        <dbReference type="SAM" id="SignalP"/>
    </source>
</evidence>
<sequence length="109" mass="11631">MSLLRSKLVAVVLVMTVAAAGGLSLLSAEERPALSLLRGMAPSTPNSVGAVELPWRRHVLRRGQKILAWRWRHNPPSGPSSRGHAVVTVSPDDEEKKQGPAESIGPSVP</sequence>
<dbReference type="Gramene" id="TraesPARA_EIv1.0_1032810.1">
    <property type="protein sequence ID" value="TraesPARA_EIv1.0_1032810.1.CDS1"/>
    <property type="gene ID" value="TraesPARA_EIv1.0_1032810"/>
</dbReference>
<dbReference type="OMA" id="IAMAPFW"/>
<dbReference type="OrthoDB" id="715059at2759"/>
<keyword evidence="2" id="KW-0732">Signal</keyword>
<dbReference type="Gramene" id="TraesCS3B02G065600.1">
    <property type="protein sequence ID" value="TraesCS3B02G065600.1.cds1"/>
    <property type="gene ID" value="TraesCS3B02G065600"/>
</dbReference>
<evidence type="ECO:0000313" key="3">
    <source>
        <dbReference type="EnsemblPlants" id="TraesCS3B02G065500.1.cds1"/>
    </source>
</evidence>
<dbReference type="Gramene" id="TraesROB_scaffold_151787_01G000100.1">
    <property type="protein sequence ID" value="TraesROB_scaffold_151787_01G000100.1"/>
    <property type="gene ID" value="TraesROB_scaffold_151787_01G000100"/>
</dbReference>
<feature type="signal peptide" evidence="2">
    <location>
        <begin position="1"/>
        <end position="19"/>
    </location>
</feature>
<dbReference type="Gramene" id="TraesNOR3B03G01578890.1">
    <property type="protein sequence ID" value="TraesNOR3B03G01578890.1.CDS1"/>
    <property type="gene ID" value="TraesNOR3B03G01578890"/>
</dbReference>
<keyword evidence="4" id="KW-1185">Reference proteome</keyword>
<dbReference type="Gramene" id="TraesJUL3B03G01568980.1">
    <property type="protein sequence ID" value="TraesJUL3B03G01568980.1.CDS1"/>
    <property type="gene ID" value="TraesJUL3B03G01568980"/>
</dbReference>
<dbReference type="Gramene" id="TraesRN3B0100145500.1">
    <property type="protein sequence ID" value="TraesRN3B0100145500.1"/>
    <property type="gene ID" value="TraesRN3B0100145500"/>
</dbReference>
<dbReference type="Gramene" id="TraesWEE_scaffold_159154_01G000100.1">
    <property type="protein sequence ID" value="TraesWEE_scaffold_159154_01G000100.1"/>
    <property type="gene ID" value="TraesWEE_scaffold_159154_01G000100"/>
</dbReference>
<reference evidence="3" key="2">
    <citation type="submission" date="2018-10" db="UniProtKB">
        <authorList>
            <consortium name="EnsemblPlants"/>
        </authorList>
    </citation>
    <scope>IDENTIFICATION</scope>
</reference>
<organism evidence="3">
    <name type="scientific">Triticum aestivum</name>
    <name type="common">Wheat</name>
    <dbReference type="NCBI Taxonomy" id="4565"/>
    <lineage>
        <taxon>Eukaryota</taxon>
        <taxon>Viridiplantae</taxon>
        <taxon>Streptophyta</taxon>
        <taxon>Embryophyta</taxon>
        <taxon>Tracheophyta</taxon>
        <taxon>Spermatophyta</taxon>
        <taxon>Magnoliopsida</taxon>
        <taxon>Liliopsida</taxon>
        <taxon>Poales</taxon>
        <taxon>Poaceae</taxon>
        <taxon>BOP clade</taxon>
        <taxon>Pooideae</taxon>
        <taxon>Triticodae</taxon>
        <taxon>Triticeae</taxon>
        <taxon>Triticinae</taxon>
        <taxon>Triticum</taxon>
    </lineage>
</organism>
<dbReference type="Gramene" id="TraesCS3B03G0147500.1">
    <property type="protein sequence ID" value="TraesCS3B03G0147500.1.CDS1"/>
    <property type="gene ID" value="TraesCS3B03G0147500"/>
</dbReference>
<dbReference type="EnsemblPlants" id="TraesCS3B02G065500.1">
    <property type="protein sequence ID" value="TraesCS3B02G065500.1.cds1"/>
    <property type="gene ID" value="TraesCS3B02G065500"/>
</dbReference>
<evidence type="ECO:0000313" key="4">
    <source>
        <dbReference type="Proteomes" id="UP000019116"/>
    </source>
</evidence>
<dbReference type="Gramene" id="TraesRN3D0100108800.1">
    <property type="protein sequence ID" value="TraesRN3D0100108800.1"/>
    <property type="gene ID" value="TraesRN3D0100108800"/>
</dbReference>
<proteinExistence type="predicted"/>
<dbReference type="Gramene" id="TraesARI3B03G01579600.1">
    <property type="protein sequence ID" value="TraesARI3B03G01579600.1.CDS1"/>
    <property type="gene ID" value="TraesARI3B03G01579600"/>
</dbReference>
<protein>
    <submittedName>
        <fullName evidence="3">Uncharacterized protein</fullName>
    </submittedName>
</protein>
<dbReference type="Gramene" id="TraesLAC3B03G01498220.1">
    <property type="protein sequence ID" value="TraesLAC3B03G01498220.1.CDS1"/>
    <property type="gene ID" value="TraesLAC3B03G01498220"/>
</dbReference>
<reference evidence="3" key="1">
    <citation type="submission" date="2018-08" db="EMBL/GenBank/DDBJ databases">
        <authorList>
            <person name="Rossello M."/>
        </authorList>
    </citation>
    <scope>NUCLEOTIDE SEQUENCE [LARGE SCALE GENOMIC DNA]</scope>
    <source>
        <strain evidence="3">cv. Chinese Spring</strain>
    </source>
</reference>
<dbReference type="Gramene" id="TraesJAG3B03G01565300.1">
    <property type="protein sequence ID" value="TraesJAG3B03G01565300.1.CDS1"/>
    <property type="gene ID" value="TraesJAG3B03G01565300"/>
</dbReference>
<dbReference type="Gramene" id="TraesRN3B0100145600.1">
    <property type="protein sequence ID" value="TraesRN3B0100145600.1"/>
    <property type="gene ID" value="TraesRN3B0100145600"/>
</dbReference>
<name>A0A1D5VV03_WHEAT</name>
<dbReference type="EnsemblPlants" id="TraesCS3B02G065600.1">
    <property type="protein sequence ID" value="TraesCS3B02G065600.1.cds1"/>
    <property type="gene ID" value="TraesCS3B02G065600"/>
</dbReference>
<feature type="region of interest" description="Disordered" evidence="1">
    <location>
        <begin position="70"/>
        <end position="109"/>
    </location>
</feature>
<feature type="chain" id="PRO_5043144154" evidence="2">
    <location>
        <begin position="20"/>
        <end position="109"/>
    </location>
</feature>